<dbReference type="InterPro" id="IPR024391">
    <property type="entry name" value="LDB19_N"/>
</dbReference>
<gene>
    <name evidence="3" type="primary">LDB19_3</name>
    <name evidence="3" type="ORF">PMZ80_011146</name>
</gene>
<dbReference type="Pfam" id="PF13002">
    <property type="entry name" value="LDB19"/>
    <property type="match status" value="1"/>
</dbReference>
<sequence>MESILHPIKKAKKRADSEERGSWDKKRGLLLIRPSTKSKDRSASKNGLVASAGLKPAPCRFEMIMESLPAILHGSINYSAGALLSGRLQLKVEDPSGEVRLTKLDMVLRVDTTTRKPVQKNCEGCTTKHDIIREEKFLSQPKSFYKMGDNQFPWSLLLDGRLPGITYCQLGSISYSFVVNATTSSDENITFTHPLLIQRAVPPGPDHASTRIFPPTHLTGRVTMPPVVHPVGQLPVTLTVSGVVEKKEQNQTRWRLKKMMWRIEEHSKVKSTRCDKHKRKVSDDEAVQHVDSKQLGNGELKSGWKTDFDTSGGEIMLDFQAQLSTKPSHKPSCDVDSLSGLEVKHSLVVELIVAQEFVPNKNTNLVTPTGAARVLRMQFALVVSDQGGIGLSWEEEMPPMYEDVPGSPPCYSNADQNDGALGGDLMEDCHGPDLEHTDLERVPTSNPCEPPVYRQRRRIDMGVALPIEYRRGPDDADGAGPSQPRQQHRVFWLDELDEEPQHIPRRRVADEDCEAAVDYGEQSASAALAE</sequence>
<dbReference type="EMBL" id="JAVHJV010000026">
    <property type="protein sequence ID" value="KAK5936618.1"/>
    <property type="molecule type" value="Genomic_DNA"/>
</dbReference>
<organism evidence="3 4">
    <name type="scientific">Knufia obscura</name>
    <dbReference type="NCBI Taxonomy" id="1635080"/>
    <lineage>
        <taxon>Eukaryota</taxon>
        <taxon>Fungi</taxon>
        <taxon>Dikarya</taxon>
        <taxon>Ascomycota</taxon>
        <taxon>Pezizomycotina</taxon>
        <taxon>Eurotiomycetes</taxon>
        <taxon>Chaetothyriomycetidae</taxon>
        <taxon>Chaetothyriales</taxon>
        <taxon>Trichomeriaceae</taxon>
        <taxon>Knufia</taxon>
    </lineage>
</organism>
<dbReference type="InterPro" id="IPR014752">
    <property type="entry name" value="Arrestin-like_C"/>
</dbReference>
<dbReference type="Gene3D" id="2.60.40.640">
    <property type="match status" value="1"/>
</dbReference>
<evidence type="ECO:0000259" key="2">
    <source>
        <dbReference type="Pfam" id="PF13002"/>
    </source>
</evidence>
<name>A0ABR0R8K6_9EURO</name>
<reference evidence="3 4" key="1">
    <citation type="journal article" date="2023" name="Res Sq">
        <title>Genomic and morphological characterization of Knufia obscura isolated from the Mars 2020 spacecraft assembly facility.</title>
        <authorList>
            <person name="Chander A.M."/>
            <person name="Teixeira M.M."/>
            <person name="Singh N.K."/>
            <person name="Williams M.P."/>
            <person name="Parker C.W."/>
            <person name="Leo P."/>
            <person name="Stajich J.E."/>
            <person name="Torok T."/>
            <person name="Tighe S."/>
            <person name="Mason C.E."/>
            <person name="Venkateswaran K."/>
        </authorList>
    </citation>
    <scope>NUCLEOTIDE SEQUENCE [LARGE SCALE GENOMIC DNA]</scope>
    <source>
        <strain evidence="3 4">CCFEE 5817</strain>
    </source>
</reference>
<evidence type="ECO:0000256" key="1">
    <source>
        <dbReference type="SAM" id="MobiDB-lite"/>
    </source>
</evidence>
<feature type="domain" description="LDB19 N-terminal" evidence="2">
    <location>
        <begin position="108"/>
        <end position="281"/>
    </location>
</feature>
<comment type="caution">
    <text evidence="3">The sequence shown here is derived from an EMBL/GenBank/DDBJ whole genome shotgun (WGS) entry which is preliminary data.</text>
</comment>
<dbReference type="Proteomes" id="UP001334248">
    <property type="component" value="Unassembled WGS sequence"/>
</dbReference>
<evidence type="ECO:0000313" key="4">
    <source>
        <dbReference type="Proteomes" id="UP001334248"/>
    </source>
</evidence>
<dbReference type="RefSeq" id="XP_064724708.1">
    <property type="nucleotide sequence ID" value="XM_064879534.1"/>
</dbReference>
<feature type="region of interest" description="Disordered" evidence="1">
    <location>
        <begin position="1"/>
        <end position="22"/>
    </location>
</feature>
<evidence type="ECO:0000313" key="3">
    <source>
        <dbReference type="EMBL" id="KAK5936618.1"/>
    </source>
</evidence>
<dbReference type="GeneID" id="90004595"/>
<protein>
    <submittedName>
        <fullName evidence="3">Endocytosis regulator</fullName>
    </submittedName>
</protein>
<proteinExistence type="predicted"/>
<keyword evidence="4" id="KW-1185">Reference proteome</keyword>
<accession>A0ABR0R8K6</accession>